<accession>H9UHM4</accession>
<feature type="transmembrane region" description="Helical" evidence="4">
    <location>
        <begin position="266"/>
        <end position="291"/>
    </location>
</feature>
<evidence type="ECO:0000256" key="4">
    <source>
        <dbReference type="SAM" id="Phobius"/>
    </source>
</evidence>
<dbReference type="InterPro" id="IPR036259">
    <property type="entry name" value="MFS_trans_sf"/>
</dbReference>
<feature type="transmembrane region" description="Helical" evidence="4">
    <location>
        <begin position="332"/>
        <end position="351"/>
    </location>
</feature>
<feature type="transmembrane region" description="Helical" evidence="4">
    <location>
        <begin position="420"/>
        <end position="440"/>
    </location>
</feature>
<dbReference type="Pfam" id="PF07690">
    <property type="entry name" value="MFS_1"/>
    <property type="match status" value="1"/>
</dbReference>
<evidence type="ECO:0000256" key="3">
    <source>
        <dbReference type="ARBA" id="ARBA00023136"/>
    </source>
</evidence>
<dbReference type="InterPro" id="IPR050327">
    <property type="entry name" value="Proton-linked_MCT"/>
</dbReference>
<dbReference type="KEGG" id="sfc:Spiaf_0928"/>
<proteinExistence type="predicted"/>
<feature type="transmembrane region" description="Helical" evidence="4">
    <location>
        <begin position="151"/>
        <end position="172"/>
    </location>
</feature>
<gene>
    <name evidence="5" type="ordered locus">Spiaf_0928</name>
</gene>
<feature type="transmembrane region" description="Helical" evidence="4">
    <location>
        <begin position="357"/>
        <end position="380"/>
    </location>
</feature>
<dbReference type="AlphaFoldDB" id="H9UHM4"/>
<dbReference type="GO" id="GO:0022857">
    <property type="term" value="F:transmembrane transporter activity"/>
    <property type="evidence" value="ECO:0007669"/>
    <property type="project" value="InterPro"/>
</dbReference>
<dbReference type="STRING" id="889378.Spiaf_0928"/>
<keyword evidence="6" id="KW-1185">Reference proteome</keyword>
<keyword evidence="2 4" id="KW-1133">Transmembrane helix</keyword>
<feature type="transmembrane region" description="Helical" evidence="4">
    <location>
        <begin position="303"/>
        <end position="320"/>
    </location>
</feature>
<sequence length="452" mass="48124">MHHGRALPRGWIFIMGLIGSLMTLPGQTNGVSAFTDHLIEAVQITRDQLSLAYLLGTLTSAFLLPHAGKLYDRWGSRVTGAASAAGLGISLFGLVSLPQVISGAGQLGLPPIAAALISFWLGFFLIRFFGQGMLTLISRNMILKWFDDRRGFAIALLGIGMPLGFSAAPSVLNALIGSVGWQGAWLVLGAILLGFALVAAATYADPPLESGHDATAATRTYAPNTAPIPLLLRPIARLLNRYGLRRTREPMRPVRDRTLSEARRSLGFWVFNGVTTLSGMLVTGFTFHVVAIMGQSGVGRTQALAIFIPTAIIQIAVQTVGSFGSDFVKLKYFAIAHAASLGLMLLSLELLSVTGAAYWLVVLFQGISLGLFGINSAVVWPRFFGLRHLGAISGFSNAWMVAGSALGPYAFSLAERLTGSFYTILYVMGPVALLLTVLGFRAESPARADAGL</sequence>
<dbReference type="PANTHER" id="PTHR11360:SF308">
    <property type="entry name" value="BLL3089 PROTEIN"/>
    <property type="match status" value="1"/>
</dbReference>
<dbReference type="InterPro" id="IPR011701">
    <property type="entry name" value="MFS"/>
</dbReference>
<evidence type="ECO:0000256" key="2">
    <source>
        <dbReference type="ARBA" id="ARBA00022989"/>
    </source>
</evidence>
<dbReference type="Proteomes" id="UP000007383">
    <property type="component" value="Chromosome"/>
</dbReference>
<organism evidence="5 6">
    <name type="scientific">Spirochaeta africana (strain ATCC 700263 / DSM 8902 / Z-7692)</name>
    <dbReference type="NCBI Taxonomy" id="889378"/>
    <lineage>
        <taxon>Bacteria</taxon>
        <taxon>Pseudomonadati</taxon>
        <taxon>Spirochaetota</taxon>
        <taxon>Spirochaetia</taxon>
        <taxon>Spirochaetales</taxon>
        <taxon>Spirochaetaceae</taxon>
        <taxon>Spirochaeta</taxon>
    </lineage>
</organism>
<dbReference type="PANTHER" id="PTHR11360">
    <property type="entry name" value="MONOCARBOXYLATE TRANSPORTER"/>
    <property type="match status" value="1"/>
</dbReference>
<feature type="transmembrane region" description="Helical" evidence="4">
    <location>
        <begin position="107"/>
        <end position="130"/>
    </location>
</feature>
<keyword evidence="3 4" id="KW-0472">Membrane</keyword>
<dbReference type="EMBL" id="CP003282">
    <property type="protein sequence ID" value="AFG37017.1"/>
    <property type="molecule type" value="Genomic_DNA"/>
</dbReference>
<evidence type="ECO:0000313" key="6">
    <source>
        <dbReference type="Proteomes" id="UP000007383"/>
    </source>
</evidence>
<name>H9UHM4_SPIAZ</name>
<feature type="transmembrane region" description="Helical" evidence="4">
    <location>
        <begin position="392"/>
        <end position="414"/>
    </location>
</feature>
<dbReference type="eggNOG" id="COG2271">
    <property type="taxonomic scope" value="Bacteria"/>
</dbReference>
<keyword evidence="1 4" id="KW-0812">Transmembrane</keyword>
<feature type="transmembrane region" description="Helical" evidence="4">
    <location>
        <begin position="184"/>
        <end position="204"/>
    </location>
</feature>
<dbReference type="HOGENOM" id="CLU_001265_59_9_12"/>
<evidence type="ECO:0000313" key="5">
    <source>
        <dbReference type="EMBL" id="AFG37017.1"/>
    </source>
</evidence>
<protein>
    <submittedName>
        <fullName evidence="5">Major Facilitator Superfamily transporter</fullName>
    </submittedName>
</protein>
<evidence type="ECO:0000256" key="1">
    <source>
        <dbReference type="ARBA" id="ARBA00022692"/>
    </source>
</evidence>
<feature type="transmembrane region" description="Helical" evidence="4">
    <location>
        <begin position="80"/>
        <end position="101"/>
    </location>
</feature>
<dbReference type="Gene3D" id="1.20.1250.20">
    <property type="entry name" value="MFS general substrate transporter like domains"/>
    <property type="match status" value="2"/>
</dbReference>
<dbReference type="SUPFAM" id="SSF103473">
    <property type="entry name" value="MFS general substrate transporter"/>
    <property type="match status" value="1"/>
</dbReference>
<feature type="transmembrane region" description="Helical" evidence="4">
    <location>
        <begin position="49"/>
        <end position="68"/>
    </location>
</feature>
<reference evidence="6" key="1">
    <citation type="journal article" date="2013" name="Stand. Genomic Sci.">
        <title>Complete genome sequence of the halophilic bacterium Spirochaeta africana type strain (Z-7692(T)) from the alkaline Lake Magadi in the East African Rift.</title>
        <authorList>
            <person name="Liolos K."/>
            <person name="Abt B."/>
            <person name="Scheuner C."/>
            <person name="Teshima H."/>
            <person name="Held B."/>
            <person name="Lapidus A."/>
            <person name="Nolan M."/>
            <person name="Lucas S."/>
            <person name="Deshpande S."/>
            <person name="Cheng J.F."/>
            <person name="Tapia R."/>
            <person name="Goodwin L.A."/>
            <person name="Pitluck S."/>
            <person name="Pagani I."/>
            <person name="Ivanova N."/>
            <person name="Mavromatis K."/>
            <person name="Mikhailova N."/>
            <person name="Huntemann M."/>
            <person name="Pati A."/>
            <person name="Chen A."/>
            <person name="Palaniappan K."/>
            <person name="Land M."/>
            <person name="Rohde M."/>
            <person name="Tindall B.J."/>
            <person name="Detter J.C."/>
            <person name="Goker M."/>
            <person name="Bristow J."/>
            <person name="Eisen J.A."/>
            <person name="Markowitz V."/>
            <person name="Hugenholtz P."/>
            <person name="Woyke T."/>
            <person name="Klenk H.P."/>
            <person name="Kyrpides N.C."/>
        </authorList>
    </citation>
    <scope>NUCLEOTIDE SEQUENCE</scope>
    <source>
        <strain evidence="6">ATCC 700263 / DSM 8902 / Z-7692</strain>
    </source>
</reference>
<dbReference type="PATRIC" id="fig|889378.3.peg.930"/>